<keyword evidence="2" id="KW-1185">Reference proteome</keyword>
<dbReference type="OrthoDB" id="9910673at2"/>
<evidence type="ECO:0000313" key="1">
    <source>
        <dbReference type="EMBL" id="GGI87659.1"/>
    </source>
</evidence>
<comment type="caution">
    <text evidence="1">The sequence shown here is derived from an EMBL/GenBank/DDBJ whole genome shotgun (WGS) entry which is preliminary data.</text>
</comment>
<accession>A0A917JWQ0</accession>
<dbReference type="Proteomes" id="UP000630149">
    <property type="component" value="Unassembled WGS sequence"/>
</dbReference>
<organism evidence="1 2">
    <name type="scientific">Legionella impletisoli</name>
    <dbReference type="NCBI Taxonomy" id="343510"/>
    <lineage>
        <taxon>Bacteria</taxon>
        <taxon>Pseudomonadati</taxon>
        <taxon>Pseudomonadota</taxon>
        <taxon>Gammaproteobacteria</taxon>
        <taxon>Legionellales</taxon>
        <taxon>Legionellaceae</taxon>
        <taxon>Legionella</taxon>
    </lineage>
</organism>
<dbReference type="AlphaFoldDB" id="A0A917JWQ0"/>
<evidence type="ECO:0000313" key="2">
    <source>
        <dbReference type="Proteomes" id="UP000630149"/>
    </source>
</evidence>
<reference evidence="1" key="1">
    <citation type="journal article" date="2014" name="Int. J. Syst. Evol. Microbiol.">
        <title>Complete genome sequence of Corynebacterium casei LMG S-19264T (=DSM 44701T), isolated from a smear-ripened cheese.</title>
        <authorList>
            <consortium name="US DOE Joint Genome Institute (JGI-PGF)"/>
            <person name="Walter F."/>
            <person name="Albersmeier A."/>
            <person name="Kalinowski J."/>
            <person name="Ruckert C."/>
        </authorList>
    </citation>
    <scope>NUCLEOTIDE SEQUENCE</scope>
    <source>
        <strain evidence="1">JCM 13919</strain>
    </source>
</reference>
<sequence length="277" mass="32267">MFNTLDSSPQECLEFKPHYYHTMCVCSFRNREHALYWIKKLVPQNTNKGFHKWSSKARGQRKVEIRKQFVKSVLANLNEIDFKVYCISSTESDISHIAQYFFSQNLSNVTQEVQENGKNYLLFKITKNKTIKMPALRAARLIWTIECCRMLKSLFNLNGEILSDWFAFDSYDTADPAEGVSLVNFLLKATGVNLQISIPQKASNDVFELMSDWFSGWCRSGLEKTNHLFKEYKYLNDVAPEKFENLMLGPPYNPILYGQHCSHMEFNTTTNTLRIIF</sequence>
<dbReference type="RefSeq" id="WP_131776871.1">
    <property type="nucleotide sequence ID" value="NZ_BMOB01000006.1"/>
</dbReference>
<name>A0A917JWQ0_9GAMM</name>
<proteinExistence type="predicted"/>
<reference evidence="1" key="2">
    <citation type="submission" date="2020-09" db="EMBL/GenBank/DDBJ databases">
        <authorList>
            <person name="Sun Q."/>
            <person name="Ohkuma M."/>
        </authorList>
    </citation>
    <scope>NUCLEOTIDE SEQUENCE</scope>
    <source>
        <strain evidence="1">JCM 13919</strain>
    </source>
</reference>
<dbReference type="EMBL" id="BMOB01000006">
    <property type="protein sequence ID" value="GGI87659.1"/>
    <property type="molecule type" value="Genomic_DNA"/>
</dbReference>
<gene>
    <name evidence="1" type="ORF">GCM10007966_15530</name>
</gene>
<protein>
    <submittedName>
        <fullName evidence="1">Uncharacterized protein</fullName>
    </submittedName>
</protein>